<evidence type="ECO:0000313" key="7">
    <source>
        <dbReference type="Proteomes" id="UP000193517"/>
    </source>
</evidence>
<dbReference type="CDD" id="cd13128">
    <property type="entry name" value="MATE_Wzx_like"/>
    <property type="match status" value="1"/>
</dbReference>
<dbReference type="PANTHER" id="PTHR43424">
    <property type="entry name" value="LOCUS PUTATIVE PROTEIN 1-RELATED"/>
    <property type="match status" value="1"/>
</dbReference>
<reference evidence="6 7" key="1">
    <citation type="journal article" date="2016" name="Eur. J. Clin. Microbiol. Infect. Dis.">
        <title>Whole genome sequencing as a tool for phylogenetic analysis of clinical strains of Mitis group streptococci.</title>
        <authorList>
            <person name="Rasmussen L.H."/>
            <person name="Dargis R."/>
            <person name="Hojholt K."/>
            <person name="Christensen J.J."/>
            <person name="Skovgaard O."/>
            <person name="Justesen U.S."/>
            <person name="Rosenvinge F.S."/>
            <person name="Moser C."/>
            <person name="Lukjancenko O."/>
            <person name="Rasmussen S."/>
            <person name="Nielsen X.C."/>
        </authorList>
    </citation>
    <scope>NUCLEOTIDE SEQUENCE [LARGE SCALE GENOMIC DNA]</scope>
    <source>
        <strain evidence="6 7">OD_317805_11</strain>
    </source>
</reference>
<dbReference type="InterPro" id="IPR002797">
    <property type="entry name" value="Polysacc_synth"/>
</dbReference>
<protein>
    <submittedName>
        <fullName evidence="6">O-unit flippase</fullName>
    </submittedName>
</protein>
<name>A0A1X1KJR4_STRMT</name>
<feature type="transmembrane region" description="Helical" evidence="5">
    <location>
        <begin position="443"/>
        <end position="466"/>
    </location>
</feature>
<comment type="caution">
    <text evidence="6">The sequence shown here is derived from an EMBL/GenBank/DDBJ whole genome shotgun (WGS) entry which is preliminary data.</text>
</comment>
<feature type="transmembrane region" description="Helical" evidence="5">
    <location>
        <begin position="12"/>
        <end position="34"/>
    </location>
</feature>
<accession>A0A1X1KJR4</accession>
<feature type="transmembrane region" description="Helical" evidence="5">
    <location>
        <begin position="213"/>
        <end position="232"/>
    </location>
</feature>
<feature type="transmembrane region" description="Helical" evidence="5">
    <location>
        <begin position="360"/>
        <end position="379"/>
    </location>
</feature>
<dbReference type="InterPro" id="IPR052556">
    <property type="entry name" value="PolySynth_Transporter"/>
</dbReference>
<evidence type="ECO:0000256" key="4">
    <source>
        <dbReference type="ARBA" id="ARBA00023136"/>
    </source>
</evidence>
<organism evidence="6 7">
    <name type="scientific">Streptococcus mitis</name>
    <dbReference type="NCBI Taxonomy" id="28037"/>
    <lineage>
        <taxon>Bacteria</taxon>
        <taxon>Bacillati</taxon>
        <taxon>Bacillota</taxon>
        <taxon>Bacilli</taxon>
        <taxon>Lactobacillales</taxon>
        <taxon>Streptococcaceae</taxon>
        <taxon>Streptococcus</taxon>
        <taxon>Streptococcus mitis group</taxon>
    </lineage>
</organism>
<dbReference type="EMBL" id="NCVK01000058">
    <property type="protein sequence ID" value="ORO99558.1"/>
    <property type="molecule type" value="Genomic_DNA"/>
</dbReference>
<proteinExistence type="predicted"/>
<keyword evidence="2 5" id="KW-0812">Transmembrane</keyword>
<dbReference type="AlphaFoldDB" id="A0A1X1KJR4"/>
<keyword evidence="4 5" id="KW-0472">Membrane</keyword>
<comment type="subcellular location">
    <subcellularLocation>
        <location evidence="1">Membrane</location>
        <topology evidence="1">Multi-pass membrane protein</topology>
    </subcellularLocation>
</comment>
<gene>
    <name evidence="6" type="ORF">B7695_08460</name>
</gene>
<feature type="transmembrane region" description="Helical" evidence="5">
    <location>
        <begin position="173"/>
        <end position="192"/>
    </location>
</feature>
<feature type="transmembrane region" description="Helical" evidence="5">
    <location>
        <begin position="418"/>
        <end position="437"/>
    </location>
</feature>
<feature type="transmembrane region" description="Helical" evidence="5">
    <location>
        <begin position="89"/>
        <end position="109"/>
    </location>
</feature>
<evidence type="ECO:0000256" key="5">
    <source>
        <dbReference type="SAM" id="Phobius"/>
    </source>
</evidence>
<dbReference type="GO" id="GO:0016020">
    <property type="term" value="C:membrane"/>
    <property type="evidence" value="ECO:0007669"/>
    <property type="project" value="UniProtKB-SubCell"/>
</dbReference>
<sequence length="485" mass="54928">MTSYKVKSIRYNFIMNFILTVSNFIFPLLTFPYVSRVLQVEANGTVAYVSSIVSYFMMIASLGIPTYGIRAAAKVRDDKRKLSTIVQELLIINVILVFLVLIAYFIMLFTLPSMYVYKELFYINAIGILLNVIGVGWFFQAIEQYDYITIRSIFFRLLSLAMIFLLIHSPEDYIMYAGVSVFASVGSNILNFKRLFKYISFKKTEIYHFKPHIKPILILFAQTLVVSIYTNLDTVMLGSMKGTYDVGLYTAATKLKGILLSVVTSLGNVLLPRMSYYANNQMKDRFLEIMTKALNFTLFLSLPLSVFFISVSKESILLLAGEGYLGAVIGMQFLMFAVIPNALTGVLGIQVLTPLEKEKYVLLSVTSGALIDLLLNFILIPSYGVSGAAFATMIAEFVVLCVQIYYTRDLLFKIIHQIVGIRYLFTVGISTLGMILAKNLQLSYFWLLCVEGIIFFGSYAVILVLLKDDFIINFLENFYKKLKKI</sequence>
<feature type="transmembrane region" description="Helical" evidence="5">
    <location>
        <begin position="385"/>
        <end position="406"/>
    </location>
</feature>
<feature type="transmembrane region" description="Helical" evidence="5">
    <location>
        <begin position="148"/>
        <end position="167"/>
    </location>
</feature>
<dbReference type="RefSeq" id="WP_084891090.1">
    <property type="nucleotide sequence ID" value="NZ_NCVK01000058.1"/>
</dbReference>
<feature type="transmembrane region" description="Helical" evidence="5">
    <location>
        <begin position="46"/>
        <end position="68"/>
    </location>
</feature>
<evidence type="ECO:0000256" key="1">
    <source>
        <dbReference type="ARBA" id="ARBA00004141"/>
    </source>
</evidence>
<evidence type="ECO:0000313" key="6">
    <source>
        <dbReference type="EMBL" id="ORO99558.1"/>
    </source>
</evidence>
<feature type="transmembrane region" description="Helical" evidence="5">
    <location>
        <begin position="121"/>
        <end position="139"/>
    </location>
</feature>
<dbReference type="Pfam" id="PF01943">
    <property type="entry name" value="Polysacc_synt"/>
    <property type="match status" value="1"/>
</dbReference>
<feature type="transmembrane region" description="Helical" evidence="5">
    <location>
        <begin position="252"/>
        <end position="272"/>
    </location>
</feature>
<feature type="transmembrane region" description="Helical" evidence="5">
    <location>
        <begin position="293"/>
        <end position="312"/>
    </location>
</feature>
<dbReference type="PANTHER" id="PTHR43424:SF1">
    <property type="entry name" value="LOCUS PUTATIVE PROTEIN 1-RELATED"/>
    <property type="match status" value="1"/>
</dbReference>
<keyword evidence="3 5" id="KW-1133">Transmembrane helix</keyword>
<dbReference type="OrthoDB" id="9815702at2"/>
<dbReference type="Proteomes" id="UP000193517">
    <property type="component" value="Unassembled WGS sequence"/>
</dbReference>
<evidence type="ECO:0000256" key="2">
    <source>
        <dbReference type="ARBA" id="ARBA00022692"/>
    </source>
</evidence>
<evidence type="ECO:0000256" key="3">
    <source>
        <dbReference type="ARBA" id="ARBA00022989"/>
    </source>
</evidence>
<feature type="transmembrane region" description="Helical" evidence="5">
    <location>
        <begin position="324"/>
        <end position="348"/>
    </location>
</feature>